<dbReference type="GO" id="GO:0016020">
    <property type="term" value="C:membrane"/>
    <property type="evidence" value="ECO:0007669"/>
    <property type="project" value="GOC"/>
</dbReference>
<dbReference type="InterPro" id="IPR051158">
    <property type="entry name" value="Metallophosphoesterase_sf"/>
</dbReference>
<dbReference type="GO" id="GO:0009245">
    <property type="term" value="P:lipid A biosynthetic process"/>
    <property type="evidence" value="ECO:0007669"/>
    <property type="project" value="TreeGrafter"/>
</dbReference>
<reference evidence="4 5" key="1">
    <citation type="submission" date="2016-11" db="EMBL/GenBank/DDBJ databases">
        <authorList>
            <person name="Jaros S."/>
            <person name="Januszkiewicz K."/>
            <person name="Wedrychowicz H."/>
        </authorList>
    </citation>
    <scope>NUCLEOTIDE SEQUENCE [LARGE SCALE GENOMIC DNA]</scope>
    <source>
        <strain evidence="4 5">DSM 15970</strain>
    </source>
</reference>
<dbReference type="PANTHER" id="PTHR31302:SF31">
    <property type="entry name" value="PHOSPHODIESTERASE YAEI"/>
    <property type="match status" value="1"/>
</dbReference>
<organism evidence="4 5">
    <name type="scientific">Parasporobacterium paucivorans DSM 15970</name>
    <dbReference type="NCBI Taxonomy" id="1122934"/>
    <lineage>
        <taxon>Bacteria</taxon>
        <taxon>Bacillati</taxon>
        <taxon>Bacillota</taxon>
        <taxon>Clostridia</taxon>
        <taxon>Lachnospirales</taxon>
        <taxon>Lachnospiraceae</taxon>
        <taxon>Parasporobacterium</taxon>
    </lineage>
</organism>
<dbReference type="Proteomes" id="UP000184342">
    <property type="component" value="Unassembled WGS sequence"/>
</dbReference>
<sequence>MIIKLIIILLVLILVFVLLESARENRGLRITKYYIESEKISSGLKIAVISDLHNRLCGKNNRVLIDAVAKISPDLVLVAGDTINNEKPMVSDNAQNLLIALSREYKVFCVNGNHEQFLKSKPDGNAYFQEYKKNLENHGISYLENGMFTWNDEVDIYGFETAVEVYRRFSYGNKIGDSYVSDRLGAPDRSKYNILLSHTPVYFDSYADWGADLTVSGHLHGGLIRLPFLGGVISPQCVLFPKYDAGLYQKNGSNMAVSRGTGSHTLNIRVCNHPEVLELEIKNKRG</sequence>
<keyword evidence="2" id="KW-0378">Hydrolase</keyword>
<dbReference type="STRING" id="1122934.SAMN02745691_01069"/>
<dbReference type="GO" id="GO:0046872">
    <property type="term" value="F:metal ion binding"/>
    <property type="evidence" value="ECO:0007669"/>
    <property type="project" value="UniProtKB-KW"/>
</dbReference>
<evidence type="ECO:0000259" key="3">
    <source>
        <dbReference type="Pfam" id="PF00149"/>
    </source>
</evidence>
<dbReference type="RefSeq" id="WP_073993330.1">
    <property type="nucleotide sequence ID" value="NZ_FQYT01000009.1"/>
</dbReference>
<gene>
    <name evidence="4" type="ORF">SAMN02745691_01069</name>
</gene>
<dbReference type="EMBL" id="FQYT01000009">
    <property type="protein sequence ID" value="SHI93629.1"/>
    <property type="molecule type" value="Genomic_DNA"/>
</dbReference>
<dbReference type="SUPFAM" id="SSF56300">
    <property type="entry name" value="Metallo-dependent phosphatases"/>
    <property type="match status" value="1"/>
</dbReference>
<protein>
    <recommendedName>
        <fullName evidence="3">Calcineurin-like phosphoesterase domain-containing protein</fullName>
    </recommendedName>
</protein>
<dbReference type="AlphaFoldDB" id="A0A1M6F7S0"/>
<evidence type="ECO:0000256" key="2">
    <source>
        <dbReference type="ARBA" id="ARBA00022801"/>
    </source>
</evidence>
<dbReference type="OrthoDB" id="9780884at2"/>
<accession>A0A1M6F7S0</accession>
<proteinExistence type="predicted"/>
<evidence type="ECO:0000313" key="4">
    <source>
        <dbReference type="EMBL" id="SHI93629.1"/>
    </source>
</evidence>
<dbReference type="GO" id="GO:0008758">
    <property type="term" value="F:UDP-2,3-diacylglucosamine hydrolase activity"/>
    <property type="evidence" value="ECO:0007669"/>
    <property type="project" value="TreeGrafter"/>
</dbReference>
<evidence type="ECO:0000256" key="1">
    <source>
        <dbReference type="ARBA" id="ARBA00022723"/>
    </source>
</evidence>
<name>A0A1M6F7S0_9FIRM</name>
<dbReference type="PANTHER" id="PTHR31302">
    <property type="entry name" value="TRANSMEMBRANE PROTEIN WITH METALLOPHOSPHOESTERASE DOMAIN-RELATED"/>
    <property type="match status" value="1"/>
</dbReference>
<dbReference type="Gene3D" id="3.60.21.10">
    <property type="match status" value="1"/>
</dbReference>
<evidence type="ECO:0000313" key="5">
    <source>
        <dbReference type="Proteomes" id="UP000184342"/>
    </source>
</evidence>
<dbReference type="InterPro" id="IPR004843">
    <property type="entry name" value="Calcineurin-like_PHP"/>
</dbReference>
<keyword evidence="1" id="KW-0479">Metal-binding</keyword>
<dbReference type="Pfam" id="PF00149">
    <property type="entry name" value="Metallophos"/>
    <property type="match status" value="1"/>
</dbReference>
<keyword evidence="5" id="KW-1185">Reference proteome</keyword>
<dbReference type="InterPro" id="IPR029052">
    <property type="entry name" value="Metallo-depent_PP-like"/>
</dbReference>
<feature type="domain" description="Calcineurin-like phosphoesterase" evidence="3">
    <location>
        <begin position="44"/>
        <end position="221"/>
    </location>
</feature>